<dbReference type="GO" id="GO:0005789">
    <property type="term" value="C:endoplasmic reticulum membrane"/>
    <property type="evidence" value="ECO:0007669"/>
    <property type="project" value="UniProtKB-SubCell"/>
</dbReference>
<dbReference type="GO" id="GO:0006694">
    <property type="term" value="P:steroid biosynthetic process"/>
    <property type="evidence" value="ECO:0007669"/>
    <property type="project" value="UniProtKB-KW"/>
</dbReference>
<evidence type="ECO:0000256" key="7">
    <source>
        <dbReference type="ARBA" id="ARBA00023002"/>
    </source>
</evidence>
<keyword evidence="11" id="KW-0472">Membrane</keyword>
<dbReference type="EC" id="1.14.14.16" evidence="13"/>
<dbReference type="GeneID" id="113427699"/>
<keyword evidence="10" id="KW-0446">Lipid-binding</keyword>
<evidence type="ECO:0000256" key="13">
    <source>
        <dbReference type="ARBA" id="ARBA00044040"/>
    </source>
</evidence>
<dbReference type="PRINTS" id="PR00385">
    <property type="entry name" value="P450"/>
</dbReference>
<dbReference type="InterPro" id="IPR036396">
    <property type="entry name" value="Cyt_P450_sf"/>
</dbReference>
<dbReference type="GO" id="GO:0004508">
    <property type="term" value="F:steroid 17-alpha-monooxygenase activity"/>
    <property type="evidence" value="ECO:0007669"/>
    <property type="project" value="TreeGrafter"/>
</dbReference>
<sequence length="235" mass="27169">MHNCMIELVENWSSASIQILDFLPIFRVFPNPTLRHLLSCVKTRDALIQSQMKKHQIQEQIHQELTTVIGSHRDPTYRDQEQLPYLRATLWETLRLRPSAPLALPHMTIRNTSLSGFSIPKGTTVIPNLYGAHHDETKWHHPLEFRPERFLESEASVEARRNLVPFSCGARVCLGEALARMESFLFLAYILRDFQLLPVATGCLPDLRGSFRFLIHCKPFLVRLVPRVRTPKPEK</sequence>
<evidence type="ECO:0000256" key="12">
    <source>
        <dbReference type="ARBA" id="ARBA00023250"/>
    </source>
</evidence>
<dbReference type="KEGG" id="nss:113427699"/>
<evidence type="ECO:0000256" key="14">
    <source>
        <dbReference type="ARBA" id="ARBA00044116"/>
    </source>
</evidence>
<dbReference type="GO" id="GO:0005496">
    <property type="term" value="F:steroid binding"/>
    <property type="evidence" value="ECO:0007669"/>
    <property type="project" value="UniProtKB-KW"/>
</dbReference>
<evidence type="ECO:0000256" key="17">
    <source>
        <dbReference type="ARBA" id="ARBA00044282"/>
    </source>
</evidence>
<dbReference type="PANTHER" id="PTHR24289">
    <property type="entry name" value="STEROID 17-ALPHA-HYDROXYLASE/17,20 LYASE"/>
    <property type="match status" value="1"/>
</dbReference>
<evidence type="ECO:0000256" key="1">
    <source>
        <dbReference type="ARBA" id="ARBA00001970"/>
    </source>
</evidence>
<evidence type="ECO:0000256" key="4">
    <source>
        <dbReference type="ARBA" id="ARBA00022617"/>
    </source>
</evidence>
<dbReference type="InterPro" id="IPR002401">
    <property type="entry name" value="Cyt_P450_E_grp-I"/>
</dbReference>
<keyword evidence="6 20" id="KW-0479">Metal-binding</keyword>
<dbReference type="GO" id="GO:0004509">
    <property type="term" value="F:steroid 21-monooxygenase activity"/>
    <property type="evidence" value="ECO:0007669"/>
    <property type="project" value="UniProtKB-EC"/>
</dbReference>
<proteinExistence type="inferred from homology"/>
<dbReference type="PROSITE" id="PS00086">
    <property type="entry name" value="CYTOCHROME_P450"/>
    <property type="match status" value="1"/>
</dbReference>
<evidence type="ECO:0000256" key="2">
    <source>
        <dbReference type="ARBA" id="ARBA00004406"/>
    </source>
</evidence>
<reference evidence="23" key="1">
    <citation type="submission" date="2025-08" db="UniProtKB">
        <authorList>
            <consortium name="RefSeq"/>
        </authorList>
    </citation>
    <scope>IDENTIFICATION</scope>
</reference>
<evidence type="ECO:0000256" key="18">
    <source>
        <dbReference type="ARBA" id="ARBA00044304"/>
    </source>
</evidence>
<dbReference type="Gene3D" id="1.10.630.10">
    <property type="entry name" value="Cytochrome P450"/>
    <property type="match status" value="1"/>
</dbReference>
<keyword evidence="4 20" id="KW-0349">Heme</keyword>
<keyword evidence="7 21" id="KW-0560">Oxidoreductase</keyword>
<keyword evidence="9 21" id="KW-0503">Monooxygenase</keyword>
<dbReference type="PANTHER" id="PTHR24289:SF17">
    <property type="entry name" value="STEROID 21-HYDROXYLASE ISOFORM X1"/>
    <property type="match status" value="1"/>
</dbReference>
<accession>A0A6J1VSB1</accession>
<dbReference type="GO" id="GO:0020037">
    <property type="term" value="F:heme binding"/>
    <property type="evidence" value="ECO:0007669"/>
    <property type="project" value="InterPro"/>
</dbReference>
<evidence type="ECO:0000256" key="9">
    <source>
        <dbReference type="ARBA" id="ARBA00023033"/>
    </source>
</evidence>
<evidence type="ECO:0000256" key="11">
    <source>
        <dbReference type="ARBA" id="ARBA00023136"/>
    </source>
</evidence>
<keyword evidence="22" id="KW-1185">Reference proteome</keyword>
<dbReference type="GO" id="GO:0042448">
    <property type="term" value="P:progesterone metabolic process"/>
    <property type="evidence" value="ECO:0007669"/>
    <property type="project" value="TreeGrafter"/>
</dbReference>
<feature type="binding site" description="axial binding residue" evidence="20">
    <location>
        <position position="173"/>
    </location>
    <ligand>
        <name>heme</name>
        <dbReference type="ChEBI" id="CHEBI:30413"/>
    </ligand>
    <ligandPart>
        <name>Fe</name>
        <dbReference type="ChEBI" id="CHEBI:18248"/>
    </ligandPart>
</feature>
<dbReference type="Pfam" id="PF00067">
    <property type="entry name" value="p450"/>
    <property type="match status" value="1"/>
</dbReference>
<dbReference type="AlphaFoldDB" id="A0A6J1VSB1"/>
<evidence type="ECO:0000256" key="16">
    <source>
        <dbReference type="ARBA" id="ARBA00044265"/>
    </source>
</evidence>
<keyword evidence="8 20" id="KW-0408">Iron</keyword>
<dbReference type="InterPro" id="IPR017972">
    <property type="entry name" value="Cyt_P450_CS"/>
</dbReference>
<evidence type="ECO:0000256" key="6">
    <source>
        <dbReference type="ARBA" id="ARBA00022723"/>
    </source>
</evidence>
<evidence type="ECO:0000256" key="20">
    <source>
        <dbReference type="PIRSR" id="PIRSR602401-1"/>
    </source>
</evidence>
<evidence type="ECO:0000313" key="23">
    <source>
        <dbReference type="RefSeq" id="XP_026546007.1"/>
    </source>
</evidence>
<comment type="cofactor">
    <cofactor evidence="1">
        <name>heme b</name>
        <dbReference type="ChEBI" id="CHEBI:60344"/>
    </cofactor>
</comment>
<comment type="subcellular location">
    <subcellularLocation>
        <location evidence="2">Endoplasmic reticulum membrane</location>
        <topology evidence="2">Peripheral membrane protein</topology>
    </subcellularLocation>
</comment>
<evidence type="ECO:0000313" key="22">
    <source>
        <dbReference type="Proteomes" id="UP000504612"/>
    </source>
</evidence>
<comment type="similarity">
    <text evidence="3 21">Belongs to the cytochrome P450 family.</text>
</comment>
<evidence type="ECO:0000256" key="21">
    <source>
        <dbReference type="RuleBase" id="RU000461"/>
    </source>
</evidence>
<dbReference type="InterPro" id="IPR001128">
    <property type="entry name" value="Cyt_P450"/>
</dbReference>
<evidence type="ECO:0000256" key="5">
    <source>
        <dbReference type="ARBA" id="ARBA00022665"/>
    </source>
</evidence>
<dbReference type="Proteomes" id="UP000504612">
    <property type="component" value="Unplaced"/>
</dbReference>
<dbReference type="SUPFAM" id="SSF48264">
    <property type="entry name" value="Cytochrome P450"/>
    <property type="match status" value="1"/>
</dbReference>
<dbReference type="RefSeq" id="XP_026546007.1">
    <property type="nucleotide sequence ID" value="XM_026690222.1"/>
</dbReference>
<dbReference type="GO" id="GO:0005506">
    <property type="term" value="F:iron ion binding"/>
    <property type="evidence" value="ECO:0007669"/>
    <property type="project" value="InterPro"/>
</dbReference>
<dbReference type="PRINTS" id="PR00463">
    <property type="entry name" value="EP450I"/>
</dbReference>
<evidence type="ECO:0000256" key="19">
    <source>
        <dbReference type="ARBA" id="ARBA00044342"/>
    </source>
</evidence>
<evidence type="ECO:0000256" key="8">
    <source>
        <dbReference type="ARBA" id="ARBA00023004"/>
    </source>
</evidence>
<organism evidence="22 23">
    <name type="scientific">Notechis scutatus</name>
    <name type="common">mainland tiger snake</name>
    <dbReference type="NCBI Taxonomy" id="8663"/>
    <lineage>
        <taxon>Eukaryota</taxon>
        <taxon>Metazoa</taxon>
        <taxon>Chordata</taxon>
        <taxon>Craniata</taxon>
        <taxon>Vertebrata</taxon>
        <taxon>Euteleostomi</taxon>
        <taxon>Lepidosauria</taxon>
        <taxon>Squamata</taxon>
        <taxon>Bifurcata</taxon>
        <taxon>Unidentata</taxon>
        <taxon>Episquamata</taxon>
        <taxon>Toxicofera</taxon>
        <taxon>Serpentes</taxon>
        <taxon>Colubroidea</taxon>
        <taxon>Elapidae</taxon>
        <taxon>Hydrophiinae</taxon>
        <taxon>Notechis</taxon>
    </lineage>
</organism>
<evidence type="ECO:0000256" key="10">
    <source>
        <dbReference type="ARBA" id="ARBA00023121"/>
    </source>
</evidence>
<keyword evidence="5" id="KW-0754">Steroid-binding</keyword>
<keyword evidence="12" id="KW-0755">Steroidogenesis</keyword>
<dbReference type="GO" id="GO:0042446">
    <property type="term" value="P:hormone biosynthetic process"/>
    <property type="evidence" value="ECO:0007669"/>
    <property type="project" value="TreeGrafter"/>
</dbReference>
<protein>
    <recommendedName>
        <fullName evidence="14">Steroid 21-hydroxylase</fullName>
        <ecNumber evidence="13">1.14.14.16</ecNumber>
    </recommendedName>
    <alternativeName>
        <fullName evidence="18">21-OHase</fullName>
    </alternativeName>
    <alternativeName>
        <fullName evidence="15">Cytochrome P-450c21</fullName>
    </alternativeName>
    <alternativeName>
        <fullName evidence="19">Cytochrome P450 21</fullName>
    </alternativeName>
    <alternativeName>
        <fullName evidence="17">Cytochrome P450 XXI</fullName>
    </alternativeName>
    <alternativeName>
        <fullName evidence="16">Cytochrome P450-C21</fullName>
    </alternativeName>
</protein>
<name>A0A6J1VSB1_9SAUR</name>
<evidence type="ECO:0000256" key="15">
    <source>
        <dbReference type="ARBA" id="ARBA00044217"/>
    </source>
</evidence>
<comment type="cofactor">
    <cofactor evidence="20">
        <name>heme</name>
        <dbReference type="ChEBI" id="CHEBI:30413"/>
    </cofactor>
</comment>
<gene>
    <name evidence="23" type="primary">LOC113427699</name>
</gene>
<evidence type="ECO:0000256" key="3">
    <source>
        <dbReference type="ARBA" id="ARBA00010617"/>
    </source>
</evidence>